<organism evidence="1">
    <name type="scientific">Arundo donax</name>
    <name type="common">Giant reed</name>
    <name type="synonym">Donax arundinaceus</name>
    <dbReference type="NCBI Taxonomy" id="35708"/>
    <lineage>
        <taxon>Eukaryota</taxon>
        <taxon>Viridiplantae</taxon>
        <taxon>Streptophyta</taxon>
        <taxon>Embryophyta</taxon>
        <taxon>Tracheophyta</taxon>
        <taxon>Spermatophyta</taxon>
        <taxon>Magnoliopsida</taxon>
        <taxon>Liliopsida</taxon>
        <taxon>Poales</taxon>
        <taxon>Poaceae</taxon>
        <taxon>PACMAD clade</taxon>
        <taxon>Arundinoideae</taxon>
        <taxon>Arundineae</taxon>
        <taxon>Arundo</taxon>
    </lineage>
</organism>
<reference evidence="1" key="1">
    <citation type="submission" date="2014-09" db="EMBL/GenBank/DDBJ databases">
        <authorList>
            <person name="Magalhaes I.L.F."/>
            <person name="Oliveira U."/>
            <person name="Santos F.R."/>
            <person name="Vidigal T.H.D.A."/>
            <person name="Brescovit A.D."/>
            <person name="Santos A.J."/>
        </authorList>
    </citation>
    <scope>NUCLEOTIDE SEQUENCE</scope>
    <source>
        <tissue evidence="1">Shoot tissue taken approximately 20 cm above the soil surface</tissue>
    </source>
</reference>
<proteinExistence type="predicted"/>
<name>A0A0A9F9V7_ARUDO</name>
<protein>
    <submittedName>
        <fullName evidence="1">Uncharacterized protein</fullName>
    </submittedName>
</protein>
<dbReference type="AlphaFoldDB" id="A0A0A9F9V7"/>
<evidence type="ECO:0000313" key="1">
    <source>
        <dbReference type="EMBL" id="JAE07999.1"/>
    </source>
</evidence>
<dbReference type="EMBL" id="GBRH01189897">
    <property type="protein sequence ID" value="JAE07999.1"/>
    <property type="molecule type" value="Transcribed_RNA"/>
</dbReference>
<sequence length="16" mass="1799">MKLPSPESSQRKSLNP</sequence>
<accession>A0A0A9F9V7</accession>
<reference evidence="1" key="2">
    <citation type="journal article" date="2015" name="Data Brief">
        <title>Shoot transcriptome of the giant reed, Arundo donax.</title>
        <authorList>
            <person name="Barrero R.A."/>
            <person name="Guerrero F.D."/>
            <person name="Moolhuijzen P."/>
            <person name="Goolsby J.A."/>
            <person name="Tidwell J."/>
            <person name="Bellgard S.E."/>
            <person name="Bellgard M.I."/>
        </authorList>
    </citation>
    <scope>NUCLEOTIDE SEQUENCE</scope>
    <source>
        <tissue evidence="1">Shoot tissue taken approximately 20 cm above the soil surface</tissue>
    </source>
</reference>